<dbReference type="EMBL" id="MT141899">
    <property type="protein sequence ID" value="QJA71787.1"/>
    <property type="molecule type" value="Genomic_DNA"/>
</dbReference>
<dbReference type="AlphaFoldDB" id="A0A6M3IXR3"/>
<proteinExistence type="predicted"/>
<sequence>MDYKYLETAIGVKTENLMVRLTLSEKRQLFSEAQKLGISGSAFVRLLLVNWMNSIKSERG</sequence>
<organism evidence="1">
    <name type="scientific">viral metagenome</name>
    <dbReference type="NCBI Taxonomy" id="1070528"/>
    <lineage>
        <taxon>unclassified sequences</taxon>
        <taxon>metagenomes</taxon>
        <taxon>organismal metagenomes</taxon>
    </lineage>
</organism>
<evidence type="ECO:0000313" key="2">
    <source>
        <dbReference type="EMBL" id="QJA71787.1"/>
    </source>
</evidence>
<name>A0A6M3IXR3_9ZZZZ</name>
<evidence type="ECO:0000313" key="1">
    <source>
        <dbReference type="EMBL" id="QJA62353.1"/>
    </source>
</evidence>
<dbReference type="EMBL" id="MT141469">
    <property type="protein sequence ID" value="QJA62353.1"/>
    <property type="molecule type" value="Genomic_DNA"/>
</dbReference>
<reference evidence="1" key="1">
    <citation type="submission" date="2020-03" db="EMBL/GenBank/DDBJ databases">
        <title>The deep terrestrial virosphere.</title>
        <authorList>
            <person name="Holmfeldt K."/>
            <person name="Nilsson E."/>
            <person name="Simone D."/>
            <person name="Lopez-Fernandez M."/>
            <person name="Wu X."/>
            <person name="de Brujin I."/>
            <person name="Lundin D."/>
            <person name="Andersson A."/>
            <person name="Bertilsson S."/>
            <person name="Dopson M."/>
        </authorList>
    </citation>
    <scope>NUCLEOTIDE SEQUENCE</scope>
    <source>
        <strain evidence="2">MM415A03042</strain>
        <strain evidence="1">MM415B00794</strain>
    </source>
</reference>
<accession>A0A6M3IXR3</accession>
<gene>
    <name evidence="2" type="ORF">MM415A03042_0011</name>
    <name evidence="1" type="ORF">MM415B00794_0009</name>
</gene>
<protein>
    <submittedName>
        <fullName evidence="1">Uncharacterized protein</fullName>
    </submittedName>
</protein>